<dbReference type="SUPFAM" id="SSF52540">
    <property type="entry name" value="P-loop containing nucleoside triphosphate hydrolases"/>
    <property type="match status" value="1"/>
</dbReference>
<accession>A0A3B3HJL2</accession>
<dbReference type="FunFam" id="3.40.50.300:FF:000828">
    <property type="entry name" value="leucine-rich repeat and guanylate kinase domain-containing protein-like"/>
    <property type="match status" value="1"/>
</dbReference>
<evidence type="ECO:0000259" key="3">
    <source>
        <dbReference type="PROSITE" id="PS50052"/>
    </source>
</evidence>
<feature type="compositionally biased region" description="Low complexity" evidence="2">
    <location>
        <begin position="531"/>
        <end position="546"/>
    </location>
</feature>
<dbReference type="InParanoid" id="A0A3B3HJL2"/>
<dbReference type="OrthoDB" id="6334211at2759"/>
<evidence type="ECO:0000256" key="1">
    <source>
        <dbReference type="ARBA" id="ARBA00022679"/>
    </source>
</evidence>
<dbReference type="Gene3D" id="3.40.50.300">
    <property type="entry name" value="P-loop containing nucleotide triphosphate hydrolases"/>
    <property type="match status" value="1"/>
</dbReference>
<dbReference type="Ensembl" id="ENSORLT00000044694.1">
    <property type="protein sequence ID" value="ENSORLP00000031908.1"/>
    <property type="gene ID" value="ENSORLG00000027392.1"/>
</dbReference>
<dbReference type="PANTHER" id="PTHR23117">
    <property type="entry name" value="GUANYLATE KINASE-RELATED"/>
    <property type="match status" value="1"/>
</dbReference>
<dbReference type="InterPro" id="IPR008145">
    <property type="entry name" value="GK/Ca_channel_bsu"/>
</dbReference>
<organism evidence="4 5">
    <name type="scientific">Oryzias latipes</name>
    <name type="common">Japanese rice fish</name>
    <name type="synonym">Japanese killifish</name>
    <dbReference type="NCBI Taxonomy" id="8090"/>
    <lineage>
        <taxon>Eukaryota</taxon>
        <taxon>Metazoa</taxon>
        <taxon>Chordata</taxon>
        <taxon>Craniata</taxon>
        <taxon>Vertebrata</taxon>
        <taxon>Euteleostomi</taxon>
        <taxon>Actinopterygii</taxon>
        <taxon>Neopterygii</taxon>
        <taxon>Teleostei</taxon>
        <taxon>Neoteleostei</taxon>
        <taxon>Acanthomorphata</taxon>
        <taxon>Ovalentaria</taxon>
        <taxon>Atherinomorphae</taxon>
        <taxon>Beloniformes</taxon>
        <taxon>Adrianichthyidae</taxon>
        <taxon>Oryziinae</taxon>
        <taxon>Oryzias</taxon>
    </lineage>
</organism>
<dbReference type="InterPro" id="IPR027417">
    <property type="entry name" value="P-loop_NTPase"/>
</dbReference>
<dbReference type="KEGG" id="ola:101165778"/>
<feature type="region of interest" description="Disordered" evidence="2">
    <location>
        <begin position="507"/>
        <end position="554"/>
    </location>
</feature>
<reference evidence="4" key="2">
    <citation type="submission" date="2025-08" db="UniProtKB">
        <authorList>
            <consortium name="Ensembl"/>
        </authorList>
    </citation>
    <scope>IDENTIFICATION</scope>
    <source>
        <strain evidence="4">Hd-rR</strain>
    </source>
</reference>
<dbReference type="STRING" id="8090.ENSORLP00000031908"/>
<sequence length="701" mass="78125">MAKDGILSAEMVSEGMVHQERFVNRLQHMYRSLSLSGHNLSDVSVLSNYVHLQKLILPHNQIKDLSCVSHMPCLVILDASHNEISTFFHFEPPKKLKEVNFSYNLLTEMKSLFAYESLSKLILDYNSISEITGLEQCYRLTHLSLAHNKISRISGLDGLPLTYLCLRGNQLQKIDGLENVKSLQVLDLSLNRVTCLTGLQSLQLLCSINLEKNQISEIDECKHIHNLLLLRDLNLLENPLQEQPNYRLAVIFLLQHLTMLDQEVVTAEEKVTSANKYDPPMDLVAARDHMTNLVYQLMQPQVLFDSTLPSVDSPYPLLVLTGPQGCGKRELVHRLCQEFCDYFCYGLSHATREPYSGEENGIDYHFINEEDFQNMIRMGKFIQTMQYKGHRFGLSRDTIEGAAREGLACCVHMELEGALSLKKSCFKPRFILVIPSQEENYISHLKSRSLYTPAQIDAAVSRIDLYIRTNEQHPGFFDNVVPCDDWEEAYQSLRQIVMEDLLLEEEEGQRRGKVSTSTGHDSAEKAPPQQSEPASEPLASLSASPLDPSGTQFNNIQAKIGSHKSSAEAASIRRREQLLREALLGKSPGVCRQLFKRSDETRRSSALSVPSSAGALMELLAVSIPGQIQEALKDDPGSSQASLSGVDHPMVAVSPSSEKCPKSNLKSILPPIPNGRKSPAATNPGFSPNLSTNPGVSEGGK</sequence>
<dbReference type="SMART" id="SM00072">
    <property type="entry name" value="GuKc"/>
    <property type="match status" value="1"/>
</dbReference>
<dbReference type="InterPro" id="IPR001611">
    <property type="entry name" value="Leu-rich_rpt"/>
</dbReference>
<dbReference type="AlphaFoldDB" id="A0A3B3HJL2"/>
<dbReference type="InterPro" id="IPR008144">
    <property type="entry name" value="Guanylate_kin-like_dom"/>
</dbReference>
<keyword evidence="1" id="KW-0808">Transferase</keyword>
<reference evidence="4" key="3">
    <citation type="submission" date="2025-09" db="UniProtKB">
        <authorList>
            <consortium name="Ensembl"/>
        </authorList>
    </citation>
    <scope>IDENTIFICATION</scope>
    <source>
        <strain evidence="4">Hd-rR</strain>
    </source>
</reference>
<evidence type="ECO:0000313" key="4">
    <source>
        <dbReference type="Ensembl" id="ENSORLP00000031908.1"/>
    </source>
</evidence>
<dbReference type="SUPFAM" id="SSF52058">
    <property type="entry name" value="L domain-like"/>
    <property type="match status" value="1"/>
</dbReference>
<dbReference type="Gene3D" id="3.80.10.10">
    <property type="entry name" value="Ribonuclease Inhibitor"/>
    <property type="match status" value="2"/>
</dbReference>
<dbReference type="GeneID" id="101165778"/>
<gene>
    <name evidence="4" type="primary">LRGUK</name>
    <name evidence="4" type="synonym">lrguk</name>
</gene>
<dbReference type="InterPro" id="IPR032675">
    <property type="entry name" value="LRR_dom_sf"/>
</dbReference>
<feature type="domain" description="Guanylate kinase-like" evidence="3">
    <location>
        <begin position="315"/>
        <end position="498"/>
    </location>
</feature>
<dbReference type="Bgee" id="ENSORLG00000027392">
    <property type="expression patterns" value="Expressed in testis and 4 other cell types or tissues"/>
</dbReference>
<dbReference type="Pfam" id="PF00625">
    <property type="entry name" value="Guanylate_kin"/>
    <property type="match status" value="1"/>
</dbReference>
<proteinExistence type="predicted"/>
<name>A0A3B3HJL2_ORYLA</name>
<evidence type="ECO:0000313" key="5">
    <source>
        <dbReference type="Proteomes" id="UP000001038"/>
    </source>
</evidence>
<dbReference type="Pfam" id="PF14580">
    <property type="entry name" value="LRR_9"/>
    <property type="match status" value="1"/>
</dbReference>
<dbReference type="PANTHER" id="PTHR23117:SF18">
    <property type="entry name" value="LEUCINE-RICH REPEAT AND GUANYLATE KINASE DOMAIN-CONTAINING PROTEIN"/>
    <property type="match status" value="1"/>
</dbReference>
<keyword evidence="5" id="KW-1185">Reference proteome</keyword>
<feature type="region of interest" description="Disordered" evidence="2">
    <location>
        <begin position="633"/>
        <end position="701"/>
    </location>
</feature>
<dbReference type="GO" id="GO:0005829">
    <property type="term" value="C:cytosol"/>
    <property type="evidence" value="ECO:0000318"/>
    <property type="project" value="GO_Central"/>
</dbReference>
<dbReference type="CTD" id="136332"/>
<dbReference type="PROSITE" id="PS50052">
    <property type="entry name" value="GUANYLATE_KINASE_2"/>
    <property type="match status" value="1"/>
</dbReference>
<dbReference type="SMART" id="SM00365">
    <property type="entry name" value="LRR_SD22"/>
    <property type="match status" value="5"/>
</dbReference>
<evidence type="ECO:0000256" key="2">
    <source>
        <dbReference type="SAM" id="MobiDB-lite"/>
    </source>
</evidence>
<reference evidence="4 5" key="1">
    <citation type="journal article" date="2007" name="Nature">
        <title>The medaka draft genome and insights into vertebrate genome evolution.</title>
        <authorList>
            <person name="Kasahara M."/>
            <person name="Naruse K."/>
            <person name="Sasaki S."/>
            <person name="Nakatani Y."/>
            <person name="Qu W."/>
            <person name="Ahsan B."/>
            <person name="Yamada T."/>
            <person name="Nagayasu Y."/>
            <person name="Doi K."/>
            <person name="Kasai Y."/>
            <person name="Jindo T."/>
            <person name="Kobayashi D."/>
            <person name="Shimada A."/>
            <person name="Toyoda A."/>
            <person name="Kuroki Y."/>
            <person name="Fujiyama A."/>
            <person name="Sasaki T."/>
            <person name="Shimizu A."/>
            <person name="Asakawa S."/>
            <person name="Shimizu N."/>
            <person name="Hashimoto S."/>
            <person name="Yang J."/>
            <person name="Lee Y."/>
            <person name="Matsushima K."/>
            <person name="Sugano S."/>
            <person name="Sakaizumi M."/>
            <person name="Narita T."/>
            <person name="Ohishi K."/>
            <person name="Haga S."/>
            <person name="Ohta F."/>
            <person name="Nomoto H."/>
            <person name="Nogata K."/>
            <person name="Morishita T."/>
            <person name="Endo T."/>
            <person name="Shin-I T."/>
            <person name="Takeda H."/>
            <person name="Morishita S."/>
            <person name="Kohara Y."/>
        </authorList>
    </citation>
    <scope>NUCLEOTIDE SEQUENCE [LARGE SCALE GENOMIC DNA]</scope>
    <source>
        <strain evidence="4 5">Hd-rR</strain>
    </source>
</reference>
<dbReference type="Proteomes" id="UP000001038">
    <property type="component" value="Chromosome 23"/>
</dbReference>
<dbReference type="PROSITE" id="PS51450">
    <property type="entry name" value="LRR"/>
    <property type="match status" value="5"/>
</dbReference>
<protein>
    <submittedName>
        <fullName evidence="4">Leucine rich repeats and guanylate kinase domain containing</fullName>
    </submittedName>
</protein>
<dbReference type="GeneTree" id="ENSGT00940000157992"/>
<dbReference type="CDD" id="cd00071">
    <property type="entry name" value="GMPK"/>
    <property type="match status" value="1"/>
</dbReference>
<feature type="compositionally biased region" description="Polar residues" evidence="2">
    <location>
        <begin position="680"/>
        <end position="695"/>
    </location>
</feature>
<dbReference type="GO" id="GO:0004385">
    <property type="term" value="F:GMP kinase activity"/>
    <property type="evidence" value="ECO:0000318"/>
    <property type="project" value="GO_Central"/>
</dbReference>
<dbReference type="RefSeq" id="XP_004083089.1">
    <property type="nucleotide sequence ID" value="XM_004083041.4"/>
</dbReference>